<comment type="caution">
    <text evidence="8">The sequence shown here is derived from an EMBL/GenBank/DDBJ whole genome shotgun (WGS) entry which is preliminary data.</text>
</comment>
<evidence type="ECO:0000313" key="8">
    <source>
        <dbReference type="EMBL" id="PWJ54308.1"/>
    </source>
</evidence>
<evidence type="ECO:0000256" key="6">
    <source>
        <dbReference type="ARBA" id="ARBA00047942"/>
    </source>
</evidence>
<dbReference type="GO" id="GO:0006304">
    <property type="term" value="P:DNA modification"/>
    <property type="evidence" value="ECO:0007669"/>
    <property type="project" value="InterPro"/>
</dbReference>
<evidence type="ECO:0000256" key="3">
    <source>
        <dbReference type="ARBA" id="ARBA00022603"/>
    </source>
</evidence>
<dbReference type="EC" id="2.1.1.72" evidence="2"/>
<dbReference type="InterPro" id="IPR011639">
    <property type="entry name" value="MethylTrfase_TaqI-like_dom"/>
</dbReference>
<dbReference type="PROSITE" id="PS00092">
    <property type="entry name" value="N6_MTASE"/>
    <property type="match status" value="1"/>
</dbReference>
<dbReference type="GO" id="GO:0003676">
    <property type="term" value="F:nucleic acid binding"/>
    <property type="evidence" value="ECO:0007669"/>
    <property type="project" value="InterPro"/>
</dbReference>
<reference evidence="8 9" key="1">
    <citation type="submission" date="2018-03" db="EMBL/GenBank/DDBJ databases">
        <title>Genomic Encyclopedia of Archaeal and Bacterial Type Strains, Phase II (KMG-II): from individual species to whole genera.</title>
        <authorList>
            <person name="Goeker M."/>
        </authorList>
    </citation>
    <scope>NUCLEOTIDE SEQUENCE [LARGE SCALE GENOMIC DNA]</scope>
    <source>
        <strain evidence="8 9">DSM 44889</strain>
    </source>
</reference>
<dbReference type="Proteomes" id="UP000245469">
    <property type="component" value="Unassembled WGS sequence"/>
</dbReference>
<gene>
    <name evidence="8" type="ORF">BXY45_1074</name>
</gene>
<dbReference type="InterPro" id="IPR050953">
    <property type="entry name" value="N4_N6_ade-DNA_methylase"/>
</dbReference>
<keyword evidence="4" id="KW-0808">Transferase</keyword>
<dbReference type="PRINTS" id="PR00507">
    <property type="entry name" value="N12N6MTFRASE"/>
</dbReference>
<name>A0A316AAS1_9ACTN</name>
<dbReference type="InterPro" id="IPR029063">
    <property type="entry name" value="SAM-dependent_MTases_sf"/>
</dbReference>
<organism evidence="8 9">
    <name type="scientific">Quadrisphaera granulorum</name>
    <dbReference type="NCBI Taxonomy" id="317664"/>
    <lineage>
        <taxon>Bacteria</taxon>
        <taxon>Bacillati</taxon>
        <taxon>Actinomycetota</taxon>
        <taxon>Actinomycetes</taxon>
        <taxon>Kineosporiales</taxon>
        <taxon>Kineosporiaceae</taxon>
        <taxon>Quadrisphaera</taxon>
    </lineage>
</organism>
<dbReference type="GO" id="GO:0032259">
    <property type="term" value="P:methylation"/>
    <property type="evidence" value="ECO:0007669"/>
    <property type="project" value="UniProtKB-KW"/>
</dbReference>
<evidence type="ECO:0000259" key="7">
    <source>
        <dbReference type="Pfam" id="PF07669"/>
    </source>
</evidence>
<sequence length="561" mass="62453">MTLSSSIDERVAEAIEHGEIFTRRWVVDLILDLCGYTSDRDLADLRAVEPACGAGAFLGPMVERLSASLRAHDRAIGDAAEALRAYDLLDHNVVAARRLATTTLTQQGWDAEESARIAEKWVGQGDYLLRERDVDLDLVVGNPPYIRLEDVGEERSAEYRAACSTMSGRADIYVGFIEVGLRSLKPGGVLGFIVADRWMRNAYGARLREFVAAGYAVDVTVQMHDVDAFEEQVAAYPAISVLRRGEQRSPIAADTTRTFGEPAARQLVEWSRTADAEPLTTPALQVDRLPTWFSGSDLWPTGSPIALGMIEHLNANFRPLEDPETATRVSIGIATGADKVYVTKDPRVIEGPDAIEHERLLPLAMAADTNSGTMTWSGHYLVNPWDEEGLVELEAWPRFASYMRSHGEALLRRRVAGRNSDRWWRTIDRVTAGLIDRPKLLFPDMRMTSRPVYEPGGLYPHHNVYYVVSDGWDLRVLGGLLYSKIAEQTVSAYCVKMRGGTLRFQAQYLRRVRVPRPEQIDADTAAALANAFDRRDSAAATEAALRVYGLDERTADWLRSL</sequence>
<dbReference type="OrthoDB" id="4280289at2"/>
<dbReference type="PANTHER" id="PTHR33841:SF5">
    <property type="entry name" value="DNA METHYLASE (MODIFICATION METHYLASE) (METHYLTRANSFERASE)-RELATED"/>
    <property type="match status" value="1"/>
</dbReference>
<evidence type="ECO:0000313" key="9">
    <source>
        <dbReference type="Proteomes" id="UP000245469"/>
    </source>
</evidence>
<dbReference type="SUPFAM" id="SSF53335">
    <property type="entry name" value="S-adenosyl-L-methionine-dependent methyltransferases"/>
    <property type="match status" value="1"/>
</dbReference>
<evidence type="ECO:0000256" key="2">
    <source>
        <dbReference type="ARBA" id="ARBA00011900"/>
    </source>
</evidence>
<dbReference type="EMBL" id="QGDQ01000007">
    <property type="protein sequence ID" value="PWJ54308.1"/>
    <property type="molecule type" value="Genomic_DNA"/>
</dbReference>
<feature type="domain" description="Type II methyltransferase M.TaqI-like" evidence="7">
    <location>
        <begin position="132"/>
        <end position="229"/>
    </location>
</feature>
<dbReference type="InterPro" id="IPR002052">
    <property type="entry name" value="DNA_methylase_N6_adenine_CS"/>
</dbReference>
<dbReference type="Pfam" id="PF07669">
    <property type="entry name" value="Eco57I"/>
    <property type="match status" value="1"/>
</dbReference>
<comment type="catalytic activity">
    <reaction evidence="6">
        <text>a 2'-deoxyadenosine in DNA + S-adenosyl-L-methionine = an N(6)-methyl-2'-deoxyadenosine in DNA + S-adenosyl-L-homocysteine + H(+)</text>
        <dbReference type="Rhea" id="RHEA:15197"/>
        <dbReference type="Rhea" id="RHEA-COMP:12418"/>
        <dbReference type="Rhea" id="RHEA-COMP:12419"/>
        <dbReference type="ChEBI" id="CHEBI:15378"/>
        <dbReference type="ChEBI" id="CHEBI:57856"/>
        <dbReference type="ChEBI" id="CHEBI:59789"/>
        <dbReference type="ChEBI" id="CHEBI:90615"/>
        <dbReference type="ChEBI" id="CHEBI:90616"/>
        <dbReference type="EC" id="2.1.1.72"/>
    </reaction>
</comment>
<evidence type="ECO:0000256" key="5">
    <source>
        <dbReference type="ARBA" id="ARBA00022691"/>
    </source>
</evidence>
<accession>A0A316AAS1</accession>
<dbReference type="GO" id="GO:0009007">
    <property type="term" value="F:site-specific DNA-methyltransferase (adenine-specific) activity"/>
    <property type="evidence" value="ECO:0007669"/>
    <property type="project" value="UniProtKB-EC"/>
</dbReference>
<dbReference type="PANTHER" id="PTHR33841">
    <property type="entry name" value="DNA METHYLTRANSFERASE YEEA-RELATED"/>
    <property type="match status" value="1"/>
</dbReference>
<dbReference type="AlphaFoldDB" id="A0A316AAS1"/>
<keyword evidence="5" id="KW-0949">S-adenosyl-L-methionine</keyword>
<protein>
    <recommendedName>
        <fullName evidence="2">site-specific DNA-methyltransferase (adenine-specific)</fullName>
        <ecNumber evidence="2">2.1.1.72</ecNumber>
    </recommendedName>
</protein>
<comment type="similarity">
    <text evidence="1">Belongs to the N(4)/N(6)-methyltransferase family.</text>
</comment>
<dbReference type="Gene3D" id="3.40.50.150">
    <property type="entry name" value="Vaccinia Virus protein VP39"/>
    <property type="match status" value="1"/>
</dbReference>
<proteinExistence type="inferred from homology"/>
<evidence type="ECO:0000256" key="1">
    <source>
        <dbReference type="ARBA" id="ARBA00006594"/>
    </source>
</evidence>
<evidence type="ECO:0000256" key="4">
    <source>
        <dbReference type="ARBA" id="ARBA00022679"/>
    </source>
</evidence>
<keyword evidence="3 8" id="KW-0489">Methyltransferase</keyword>
<keyword evidence="9" id="KW-1185">Reference proteome</keyword>